<organism evidence="1 2">
    <name type="scientific">Parafilimonas terrae</name>
    <dbReference type="NCBI Taxonomy" id="1465490"/>
    <lineage>
        <taxon>Bacteria</taxon>
        <taxon>Pseudomonadati</taxon>
        <taxon>Bacteroidota</taxon>
        <taxon>Chitinophagia</taxon>
        <taxon>Chitinophagales</taxon>
        <taxon>Chitinophagaceae</taxon>
        <taxon>Parafilimonas</taxon>
    </lineage>
</organism>
<protein>
    <recommendedName>
        <fullName evidence="3">Beta-ketoacyl synthase, N-terminal domain</fullName>
    </recommendedName>
</protein>
<keyword evidence="2" id="KW-1185">Reference proteome</keyword>
<dbReference type="OrthoDB" id="1071350at2"/>
<dbReference type="STRING" id="1465490.SAMN05444277_11758"/>
<evidence type="ECO:0008006" key="3">
    <source>
        <dbReference type="Google" id="ProtNLM"/>
    </source>
</evidence>
<dbReference type="Proteomes" id="UP000199031">
    <property type="component" value="Unassembled WGS sequence"/>
</dbReference>
<accession>A0A1I5Z7M3</accession>
<evidence type="ECO:0000313" key="2">
    <source>
        <dbReference type="Proteomes" id="UP000199031"/>
    </source>
</evidence>
<gene>
    <name evidence="1" type="ORF">SAMN05444277_11758</name>
</gene>
<dbReference type="EMBL" id="FOXQ01000017">
    <property type="protein sequence ID" value="SFQ52473.1"/>
    <property type="molecule type" value="Genomic_DNA"/>
</dbReference>
<reference evidence="1 2" key="1">
    <citation type="submission" date="2016-10" db="EMBL/GenBank/DDBJ databases">
        <authorList>
            <person name="de Groot N.N."/>
        </authorList>
    </citation>
    <scope>NUCLEOTIDE SEQUENCE [LARGE SCALE GENOMIC DNA]</scope>
    <source>
        <strain evidence="1 2">DSM 28286</strain>
    </source>
</reference>
<dbReference type="RefSeq" id="WP_090662815.1">
    <property type="nucleotide sequence ID" value="NZ_FOXQ01000017.1"/>
</dbReference>
<name>A0A1I5Z7M3_9BACT</name>
<evidence type="ECO:0000313" key="1">
    <source>
        <dbReference type="EMBL" id="SFQ52473.1"/>
    </source>
</evidence>
<dbReference type="AlphaFoldDB" id="A0A1I5Z7M3"/>
<proteinExistence type="predicted"/>
<sequence>MKEPLHIISNCVIADESVIKNGEVLYSDKNVGLSSFLVQLYKFLHIDYPKFYKMDNLSKLGWLASEVLLKDENIVKHYNPEEIGLLLTNANSSLEADVKYFQTIEMASPALFVYTLPNILNGEICIRNNFKGENACFIFETFNAAFIKEYVDDLFANNKLKLCICGWADVIGETYKAALFLIGKDVAASSIDFTEENMDKIFEGLNAQL</sequence>